<evidence type="ECO:0000313" key="8">
    <source>
        <dbReference type="Proteomes" id="UP000228380"/>
    </source>
</evidence>
<dbReference type="GO" id="GO:0005634">
    <property type="term" value="C:nucleus"/>
    <property type="evidence" value="ECO:0007669"/>
    <property type="project" value="UniProtKB-SubCell"/>
</dbReference>
<dbReference type="Proteomes" id="UP000228380">
    <property type="component" value="Chromosome 3"/>
</dbReference>
<evidence type="ECO:0000256" key="5">
    <source>
        <dbReference type="ARBA" id="ARBA00023242"/>
    </source>
</evidence>
<proteinExistence type="predicted"/>
<dbReference type="InterPro" id="IPR016177">
    <property type="entry name" value="DNA-bd_dom_sf"/>
</dbReference>
<dbReference type="InterPro" id="IPR001739">
    <property type="entry name" value="Methyl_CpG_DNA-bd"/>
</dbReference>
<keyword evidence="2" id="KW-0805">Transcription regulation</keyword>
<evidence type="ECO:0000256" key="2">
    <source>
        <dbReference type="ARBA" id="ARBA00023015"/>
    </source>
</evidence>
<comment type="subcellular location">
    <subcellularLocation>
        <location evidence="1">Nucleus</location>
    </subcellularLocation>
</comment>
<keyword evidence="8" id="KW-1185">Reference proteome</keyword>
<dbReference type="OrthoDB" id="774098at2759"/>
<keyword evidence="5" id="KW-0539">Nucleus</keyword>
<protein>
    <submittedName>
        <fullName evidence="9">Uncharacterized protein LOC120110315</fullName>
    </submittedName>
</protein>
<evidence type="ECO:0000259" key="7">
    <source>
        <dbReference type="PROSITE" id="PS50982"/>
    </source>
</evidence>
<dbReference type="SUPFAM" id="SSF54171">
    <property type="entry name" value="DNA-binding domain"/>
    <property type="match status" value="1"/>
</dbReference>
<accession>A0A8B9ACL8</accession>
<keyword evidence="4" id="KW-0804">Transcription</keyword>
<dbReference type="Gene3D" id="3.30.890.10">
    <property type="entry name" value="Methyl-cpg-binding Protein 2, Chain A"/>
    <property type="match status" value="1"/>
</dbReference>
<evidence type="ECO:0000256" key="3">
    <source>
        <dbReference type="ARBA" id="ARBA00023125"/>
    </source>
</evidence>
<reference evidence="8" key="1">
    <citation type="journal article" date="2019" name="Nat. Commun.">
        <title>Genome-wide association mapping of date palm fruit traits.</title>
        <authorList>
            <person name="Hazzouri K.M."/>
            <person name="Gros-Balthazard M."/>
            <person name="Flowers J.M."/>
            <person name="Copetti D."/>
            <person name="Lemansour A."/>
            <person name="Lebrun M."/>
            <person name="Masmoudi K."/>
            <person name="Ferrand S."/>
            <person name="Dhar M.I."/>
            <person name="Fresquez Z.A."/>
            <person name="Rosas U."/>
            <person name="Zhang J."/>
            <person name="Talag J."/>
            <person name="Lee S."/>
            <person name="Kudrna D."/>
            <person name="Powell R.F."/>
            <person name="Leitch I.J."/>
            <person name="Krueger R.R."/>
            <person name="Wing R.A."/>
            <person name="Amiri K.M.A."/>
            <person name="Purugganan M.D."/>
        </authorList>
    </citation>
    <scope>NUCLEOTIDE SEQUENCE [LARGE SCALE GENOMIC DNA]</scope>
    <source>
        <strain evidence="8">cv. Khalas</strain>
    </source>
</reference>
<evidence type="ECO:0000256" key="6">
    <source>
        <dbReference type="SAM" id="MobiDB-lite"/>
    </source>
</evidence>
<keyword evidence="3" id="KW-0238">DNA-binding</keyword>
<dbReference type="GeneID" id="120110315"/>
<gene>
    <name evidence="9" type="primary">LOC120110315</name>
</gene>
<sequence>MRIRRKTLFGPARAPITYYLPEAPPSRSVALAPSPSVDRHHRTTGTMSSDSQPKSQSPEREPFDSPQPLELQPLSSCHPDGVPSNYEPNPSPALPQGLELALVAPDAPALEVAPLNEKPRRRASRRRAEWTPPEGMQTIVLERKSGKSKGNKDTYYTLPGVSTKFRSIPEVQRHLEKKPARIWRKLPKNSGTRPSQPAEAAGSSSNPLVDPQPATESSPEEPKEQTNDEEQAEGPKSRPKVCVQRNLFKRSRRHKRKNL</sequence>
<organism evidence="8 9">
    <name type="scientific">Phoenix dactylifera</name>
    <name type="common">Date palm</name>
    <dbReference type="NCBI Taxonomy" id="42345"/>
    <lineage>
        <taxon>Eukaryota</taxon>
        <taxon>Viridiplantae</taxon>
        <taxon>Streptophyta</taxon>
        <taxon>Embryophyta</taxon>
        <taxon>Tracheophyta</taxon>
        <taxon>Spermatophyta</taxon>
        <taxon>Magnoliopsida</taxon>
        <taxon>Liliopsida</taxon>
        <taxon>Arecaceae</taxon>
        <taxon>Coryphoideae</taxon>
        <taxon>Phoeniceae</taxon>
        <taxon>Phoenix</taxon>
    </lineage>
</organism>
<name>A0A8B9ACL8_PHODC</name>
<feature type="compositionally biased region" description="Basic residues" evidence="6">
    <location>
        <begin position="247"/>
        <end position="259"/>
    </location>
</feature>
<evidence type="ECO:0000256" key="4">
    <source>
        <dbReference type="ARBA" id="ARBA00023163"/>
    </source>
</evidence>
<feature type="region of interest" description="Disordered" evidence="6">
    <location>
        <begin position="1"/>
        <end position="98"/>
    </location>
</feature>
<reference evidence="9" key="2">
    <citation type="submission" date="2025-08" db="UniProtKB">
        <authorList>
            <consortium name="RefSeq"/>
        </authorList>
    </citation>
    <scope>IDENTIFICATION</scope>
    <source>
        <tissue evidence="9">Young leaves</tissue>
    </source>
</reference>
<dbReference type="Pfam" id="PF01429">
    <property type="entry name" value="MBD"/>
    <property type="match status" value="1"/>
</dbReference>
<feature type="compositionally biased region" description="Polar residues" evidence="6">
    <location>
        <begin position="44"/>
        <end position="56"/>
    </location>
</feature>
<dbReference type="GO" id="GO:0003677">
    <property type="term" value="F:DNA binding"/>
    <property type="evidence" value="ECO:0007669"/>
    <property type="project" value="UniProtKB-KW"/>
</dbReference>
<dbReference type="AlphaFoldDB" id="A0A8B9ACL8"/>
<dbReference type="RefSeq" id="XP_038980969.1">
    <property type="nucleotide sequence ID" value="XM_039125041.1"/>
</dbReference>
<evidence type="ECO:0000256" key="1">
    <source>
        <dbReference type="ARBA" id="ARBA00004123"/>
    </source>
</evidence>
<feature type="region of interest" description="Disordered" evidence="6">
    <location>
        <begin position="111"/>
        <end position="259"/>
    </location>
</feature>
<feature type="domain" description="MBD" evidence="7">
    <location>
        <begin position="122"/>
        <end position="197"/>
    </location>
</feature>
<dbReference type="KEGG" id="pda:120110315"/>
<dbReference type="PROSITE" id="PS50982">
    <property type="entry name" value="MBD"/>
    <property type="match status" value="1"/>
</dbReference>
<evidence type="ECO:0000313" key="9">
    <source>
        <dbReference type="RefSeq" id="XP_038980969.1"/>
    </source>
</evidence>